<sequence length="855" mass="97845">MDSEQMKKIEEVYKKWEKKSSGGRYAAGSVASTGMQTGRSEGGNDWVRKYGYYPQAPTRRPARSKRRKQKQDDFEPMLPVERKFQVPPAIIPGEFSRERPFMGKGCKTCCSDSVQLLYHDRIPSRGMHNILNIAVYHKQNLFRRTFCHMTFIWNCDVSYDFPDVKKSVVNSERVQNCIMNSVFQESANGNNAAQLTEKELKSLDKARQQQITSLTKKANEIINRMAAGIYRKLIRFTGWFLFKLFGRLLTSIQIHRGQIEMVQQATQVLTQENKPLVFLPLHKSHLDYILVTYVLLTCDIKSPHVAAGDNLGNMFLFSWLMRHLGGFFIKRKLDHTSGKDDLYKCTLQEYIQQLLIKEQYLEMFIEGSRSRTGKAMVPKSGLLSIVVNAVLEGIVPDVLIVPVNISYEKTFETSYSRELLGEPKRPETFYEAVKGIFQVLGSRYGHIRVDFSQPFSLKEFSENMDLSVSMQEFGSTMVARSSVTSSPASSMLRNVSDLSLSDFGEDKCFSLTKVLGYHVIYDAVQCSAVMSTNMLAFLFIYNHRKGASFDELVYSFDELRQEILSRGRDVGFSGKTPDVVQHALELLGNLVDVEENGEEKYIKPRLRVPEVIDLHNYSNLVLCIFALEAVVACSICAVAQENDIEITDIEQEQSLPQTMIIEKAEDLCELLQKEFIFIPPCASLEARLKETIDKFISSEILQSTTQTSSSSRQWSTWDDEEDSYSAPEPEYKLTTSMQELSRLKFLQSLLSPLIESYWVAACGLLWLPGQAFTEDEFLRAVHDCSKERLQQDVTMYPESCSLEPYRNAIRIFKENMVLELFKESDGTKTLLRLTDRYNNQESIFEFISSIGQFKM</sequence>
<dbReference type="GO" id="GO:0004366">
    <property type="term" value="F:glycerol-3-phosphate O-acyltransferase activity"/>
    <property type="evidence" value="ECO:0007669"/>
    <property type="project" value="TreeGrafter"/>
</dbReference>
<dbReference type="GO" id="GO:0019432">
    <property type="term" value="P:triglyceride biosynthetic process"/>
    <property type="evidence" value="ECO:0007669"/>
    <property type="project" value="TreeGrafter"/>
</dbReference>
<evidence type="ECO:0000313" key="9">
    <source>
        <dbReference type="RefSeq" id="XP_031560815.1"/>
    </source>
</evidence>
<dbReference type="GO" id="GO:0008654">
    <property type="term" value="P:phospholipid biosynthetic process"/>
    <property type="evidence" value="ECO:0007669"/>
    <property type="project" value="TreeGrafter"/>
</dbReference>
<protein>
    <submittedName>
        <fullName evidence="9">Glycerol-3-phosphate acyltransferase 1, mitochondrial-like isoform X1</fullName>
    </submittedName>
</protein>
<comment type="similarity">
    <text evidence="2">Belongs to the GPAT/DAPAT family.</text>
</comment>
<evidence type="ECO:0000259" key="7">
    <source>
        <dbReference type="SMART" id="SM00563"/>
    </source>
</evidence>
<evidence type="ECO:0000313" key="8">
    <source>
        <dbReference type="Proteomes" id="UP000515163"/>
    </source>
</evidence>
<dbReference type="PANTHER" id="PTHR12563">
    <property type="entry name" value="GLYCEROL-3-PHOSPHATE ACYLTRANSFERASE"/>
    <property type="match status" value="1"/>
</dbReference>
<dbReference type="SUPFAM" id="SSF69593">
    <property type="entry name" value="Glycerol-3-phosphate (1)-acyltransferase"/>
    <property type="match status" value="1"/>
</dbReference>
<dbReference type="GO" id="GO:0031966">
    <property type="term" value="C:mitochondrial membrane"/>
    <property type="evidence" value="ECO:0007669"/>
    <property type="project" value="TreeGrafter"/>
</dbReference>
<evidence type="ECO:0000256" key="4">
    <source>
        <dbReference type="ARBA" id="ARBA00023136"/>
    </source>
</evidence>
<dbReference type="FunCoup" id="A0A6P8I7Y8">
    <property type="interactions" value="693"/>
</dbReference>
<dbReference type="PANTHER" id="PTHR12563:SF23">
    <property type="entry name" value="BCDNA.GH07066"/>
    <property type="match status" value="1"/>
</dbReference>
<feature type="compositionally biased region" description="Polar residues" evidence="6">
    <location>
        <begin position="30"/>
        <end position="39"/>
    </location>
</feature>
<accession>A0A6P8I7Y8</accession>
<keyword evidence="3" id="KW-0808">Transferase</keyword>
<evidence type="ECO:0000256" key="2">
    <source>
        <dbReference type="ARBA" id="ARBA00007937"/>
    </source>
</evidence>
<dbReference type="InterPro" id="IPR045520">
    <property type="entry name" value="GPAT/DHAPAT_C"/>
</dbReference>
<dbReference type="InterPro" id="IPR002123">
    <property type="entry name" value="Plipid/glycerol_acylTrfase"/>
</dbReference>
<dbReference type="Pfam" id="PF01553">
    <property type="entry name" value="Acyltransferase"/>
    <property type="match status" value="1"/>
</dbReference>
<dbReference type="OrthoDB" id="5962536at2759"/>
<dbReference type="InterPro" id="IPR022284">
    <property type="entry name" value="GPAT/DHAPAT"/>
</dbReference>
<dbReference type="GO" id="GO:0006631">
    <property type="term" value="P:fatty acid metabolic process"/>
    <property type="evidence" value="ECO:0007669"/>
    <property type="project" value="TreeGrafter"/>
</dbReference>
<dbReference type="AlphaFoldDB" id="A0A6P8I7Y8"/>
<feature type="compositionally biased region" description="Basic residues" evidence="6">
    <location>
        <begin position="60"/>
        <end position="69"/>
    </location>
</feature>
<dbReference type="RefSeq" id="XP_031560815.1">
    <property type="nucleotide sequence ID" value="XM_031704955.1"/>
</dbReference>
<dbReference type="InterPro" id="IPR041728">
    <property type="entry name" value="GPAT/DHAPAT_LPLAT"/>
</dbReference>
<feature type="domain" description="Phospholipid/glycerol acyltransferase" evidence="7">
    <location>
        <begin position="276"/>
        <end position="408"/>
    </location>
</feature>
<keyword evidence="8" id="KW-1185">Reference proteome</keyword>
<dbReference type="Proteomes" id="UP000515163">
    <property type="component" value="Unplaced"/>
</dbReference>
<reference evidence="9" key="1">
    <citation type="submission" date="2025-08" db="UniProtKB">
        <authorList>
            <consortium name="RefSeq"/>
        </authorList>
    </citation>
    <scope>IDENTIFICATION</scope>
    <source>
        <tissue evidence="9">Tentacle</tissue>
    </source>
</reference>
<dbReference type="KEGG" id="aten:116296848"/>
<evidence type="ECO:0000256" key="1">
    <source>
        <dbReference type="ARBA" id="ARBA00004370"/>
    </source>
</evidence>
<evidence type="ECO:0000256" key="3">
    <source>
        <dbReference type="ARBA" id="ARBA00022679"/>
    </source>
</evidence>
<proteinExistence type="inferred from homology"/>
<dbReference type="Pfam" id="PF19277">
    <property type="entry name" value="GPAT_C"/>
    <property type="match status" value="1"/>
</dbReference>
<dbReference type="GO" id="GO:0006072">
    <property type="term" value="P:glycerol-3-phosphate metabolic process"/>
    <property type="evidence" value="ECO:0007669"/>
    <property type="project" value="TreeGrafter"/>
</dbReference>
<name>A0A6P8I7Y8_ACTTE</name>
<keyword evidence="5" id="KW-0012">Acyltransferase</keyword>
<organism evidence="8 9">
    <name type="scientific">Actinia tenebrosa</name>
    <name type="common">Australian red waratah sea anemone</name>
    <dbReference type="NCBI Taxonomy" id="6105"/>
    <lineage>
        <taxon>Eukaryota</taxon>
        <taxon>Metazoa</taxon>
        <taxon>Cnidaria</taxon>
        <taxon>Anthozoa</taxon>
        <taxon>Hexacorallia</taxon>
        <taxon>Actiniaria</taxon>
        <taxon>Actiniidae</taxon>
        <taxon>Actinia</taxon>
    </lineage>
</organism>
<feature type="region of interest" description="Disordered" evidence="6">
    <location>
        <begin position="18"/>
        <end position="75"/>
    </location>
</feature>
<dbReference type="GeneID" id="116296848"/>
<keyword evidence="4" id="KW-0472">Membrane</keyword>
<comment type="subcellular location">
    <subcellularLocation>
        <location evidence="1">Membrane</location>
    </subcellularLocation>
</comment>
<gene>
    <name evidence="9" type="primary">LOC116296848</name>
</gene>
<dbReference type="InParanoid" id="A0A6P8I7Y8"/>
<evidence type="ECO:0000256" key="6">
    <source>
        <dbReference type="SAM" id="MobiDB-lite"/>
    </source>
</evidence>
<evidence type="ECO:0000256" key="5">
    <source>
        <dbReference type="ARBA" id="ARBA00023315"/>
    </source>
</evidence>
<dbReference type="SMART" id="SM00563">
    <property type="entry name" value="PlsC"/>
    <property type="match status" value="1"/>
</dbReference>
<dbReference type="CDD" id="cd07993">
    <property type="entry name" value="LPLAT_DHAPAT-like"/>
    <property type="match status" value="1"/>
</dbReference>